<reference evidence="2 3" key="1">
    <citation type="journal article" date="2016" name="Nat. Commun.">
        <title>Thousands of microbial genomes shed light on interconnected biogeochemical processes in an aquifer system.</title>
        <authorList>
            <person name="Anantharaman K."/>
            <person name="Brown C.T."/>
            <person name="Hug L.A."/>
            <person name="Sharon I."/>
            <person name="Castelle C.J."/>
            <person name="Probst A.J."/>
            <person name="Thomas B.C."/>
            <person name="Singh A."/>
            <person name="Wilkins M.J."/>
            <person name="Karaoz U."/>
            <person name="Brodie E.L."/>
            <person name="Williams K.H."/>
            <person name="Hubbard S.S."/>
            <person name="Banfield J.F."/>
        </authorList>
    </citation>
    <scope>NUCLEOTIDE SEQUENCE [LARGE SCALE GENOMIC DNA]</scope>
</reference>
<feature type="transmembrane region" description="Helical" evidence="1">
    <location>
        <begin position="151"/>
        <end position="166"/>
    </location>
</feature>
<feature type="transmembrane region" description="Helical" evidence="1">
    <location>
        <begin position="93"/>
        <end position="115"/>
    </location>
</feature>
<protein>
    <recommendedName>
        <fullName evidence="4">Glycosyltransferase RgtA/B/C/D-like domain-containing protein</fullName>
    </recommendedName>
</protein>
<dbReference type="AlphaFoldDB" id="A0A1F6C3N9"/>
<accession>A0A1F6C3N9</accession>
<sequence>MLAVKNSKINWWKITFAIFVAAYALIMLISPRLGPTDDVVLLRTLQAGKSLLIHSQENSPYGYGDVTKLGRFSILGAMEYNLPLFFSKSPSPFWYYFIHAFQYIILMGIFVKIITRFTSSKFLIYFTPILLSLTPGMTIVFFRPLLGDRNIIFYYAIFLYFFLRYLEKPKLYYLIFGIISANMAIHNKEIGFIALGSFAFFHLFLSWKKSKIGIKVFDGLALLSCLAYLLLYYFIVLTNLPHNPVIYGQTPYNVLMVIIKNLLNYGLFTDPVIVLILLPFTAWRIYKSLRKQLEPHPVYDSMLIAASMYVLAFFVLKIYGPYYLLPAYVFALPPIFYFLNQEKQKFPFLKSTITFCVFILALNTFPAGLHYLTFYKYLSLNFNKTMDFLVSDINSRYPDKRADIFIDALDYRAGASIPYFIFSEFLQYKGLASDRFDFKSGFKIEDTDAWFQNIKKFNPPFTVFQNNNFSKEKGGDYLIVPAEASTKNISKDYIQSLSKEYDLIFRTKSPLAFPNFNFKTLIKYFLSKKISPSQKEKGVMINENLMQWPNYYVFIRK</sequence>
<evidence type="ECO:0000256" key="1">
    <source>
        <dbReference type="SAM" id="Phobius"/>
    </source>
</evidence>
<organism evidence="2 3">
    <name type="scientific">Candidatus Jorgensenbacteria bacterium RIFCSPLOWO2_12_FULL_42_11</name>
    <dbReference type="NCBI Taxonomy" id="1798473"/>
    <lineage>
        <taxon>Bacteria</taxon>
        <taxon>Candidatus Joergenseniibacteriota</taxon>
    </lineage>
</organism>
<keyword evidence="1" id="KW-1133">Transmembrane helix</keyword>
<feature type="transmembrane region" description="Helical" evidence="1">
    <location>
        <begin position="352"/>
        <end position="372"/>
    </location>
</feature>
<dbReference type="Proteomes" id="UP000176633">
    <property type="component" value="Unassembled WGS sequence"/>
</dbReference>
<proteinExistence type="predicted"/>
<feature type="transmembrane region" description="Helical" evidence="1">
    <location>
        <begin position="220"/>
        <end position="242"/>
    </location>
</feature>
<feature type="transmembrane region" description="Helical" evidence="1">
    <location>
        <begin position="262"/>
        <end position="286"/>
    </location>
</feature>
<feature type="transmembrane region" description="Helical" evidence="1">
    <location>
        <begin position="122"/>
        <end position="145"/>
    </location>
</feature>
<feature type="transmembrane region" description="Helical" evidence="1">
    <location>
        <begin position="171"/>
        <end position="186"/>
    </location>
</feature>
<feature type="transmembrane region" description="Helical" evidence="1">
    <location>
        <begin position="12"/>
        <end position="30"/>
    </location>
</feature>
<evidence type="ECO:0000313" key="2">
    <source>
        <dbReference type="EMBL" id="OGG43790.1"/>
    </source>
</evidence>
<name>A0A1F6C3N9_9BACT</name>
<dbReference type="STRING" id="1798473.A3G50_00430"/>
<evidence type="ECO:0000313" key="3">
    <source>
        <dbReference type="Proteomes" id="UP000176633"/>
    </source>
</evidence>
<evidence type="ECO:0008006" key="4">
    <source>
        <dbReference type="Google" id="ProtNLM"/>
    </source>
</evidence>
<dbReference type="EMBL" id="MFKM01000005">
    <property type="protein sequence ID" value="OGG43790.1"/>
    <property type="molecule type" value="Genomic_DNA"/>
</dbReference>
<gene>
    <name evidence="2" type="ORF">A3G50_00430</name>
</gene>
<feature type="transmembrane region" description="Helical" evidence="1">
    <location>
        <begin position="192"/>
        <end position="208"/>
    </location>
</feature>
<keyword evidence="1" id="KW-0472">Membrane</keyword>
<keyword evidence="1" id="KW-0812">Transmembrane</keyword>
<comment type="caution">
    <text evidence="2">The sequence shown here is derived from an EMBL/GenBank/DDBJ whole genome shotgun (WGS) entry which is preliminary data.</text>
</comment>